<comment type="similarity">
    <text evidence="2 6">Belongs to the SEC16 family.</text>
</comment>
<feature type="compositionally biased region" description="Low complexity" evidence="7">
    <location>
        <begin position="1052"/>
        <end position="1065"/>
    </location>
</feature>
<dbReference type="GO" id="GO:0015031">
    <property type="term" value="P:protein transport"/>
    <property type="evidence" value="ECO:0007669"/>
    <property type="project" value="UniProtKB-KW"/>
</dbReference>
<evidence type="ECO:0000313" key="11">
    <source>
        <dbReference type="RefSeq" id="XP_022154024.1"/>
    </source>
</evidence>
<dbReference type="OrthoDB" id="8918678at2759"/>
<proteinExistence type="inferred from homology"/>
<dbReference type="GeneID" id="111021382"/>
<keyword evidence="6" id="KW-0333">Golgi apparatus</keyword>
<dbReference type="Gene3D" id="1.25.40.1030">
    <property type="match status" value="1"/>
</dbReference>
<feature type="compositionally biased region" description="Polar residues" evidence="7">
    <location>
        <begin position="1072"/>
        <end position="1085"/>
    </location>
</feature>
<evidence type="ECO:0000256" key="2">
    <source>
        <dbReference type="ARBA" id="ARBA00005927"/>
    </source>
</evidence>
<gene>
    <name evidence="11 12" type="primary">LOC111021382</name>
</gene>
<reference evidence="11 12" key="1">
    <citation type="submission" date="2025-04" db="UniProtKB">
        <authorList>
            <consortium name="RefSeq"/>
        </authorList>
    </citation>
    <scope>IDENTIFICATION</scope>
    <source>
        <strain evidence="11 12">OHB3-1</strain>
    </source>
</reference>
<accession>A0A6J1DIG7</accession>
<feature type="compositionally biased region" description="Polar residues" evidence="7">
    <location>
        <begin position="452"/>
        <end position="472"/>
    </location>
</feature>
<dbReference type="RefSeq" id="XP_022154025.1">
    <property type="nucleotide sequence ID" value="XM_022298333.1"/>
</dbReference>
<name>A0A6J1DIG7_MOMCH</name>
<feature type="region of interest" description="Disordered" evidence="7">
    <location>
        <begin position="377"/>
        <end position="472"/>
    </location>
</feature>
<dbReference type="Pfam" id="PF12931">
    <property type="entry name" value="TPR_Sec16"/>
    <property type="match status" value="1"/>
</dbReference>
<dbReference type="KEGG" id="mcha:111021382"/>
<evidence type="ECO:0000256" key="4">
    <source>
        <dbReference type="ARBA" id="ARBA00022824"/>
    </source>
</evidence>
<protein>
    <recommendedName>
        <fullName evidence="6">Protein transport protein sec16</fullName>
    </recommendedName>
</protein>
<feature type="compositionally biased region" description="Pro residues" evidence="7">
    <location>
        <begin position="1392"/>
        <end position="1402"/>
    </location>
</feature>
<dbReference type="InterPro" id="IPR024340">
    <property type="entry name" value="Sec16_CCD"/>
</dbReference>
<feature type="region of interest" description="Disordered" evidence="7">
    <location>
        <begin position="1171"/>
        <end position="1241"/>
    </location>
</feature>
<dbReference type="GO" id="GO:0000139">
    <property type="term" value="C:Golgi membrane"/>
    <property type="evidence" value="ECO:0007669"/>
    <property type="project" value="UniProtKB-SubCell"/>
</dbReference>
<keyword evidence="6" id="KW-0472">Membrane</keyword>
<feature type="compositionally biased region" description="Polar residues" evidence="7">
    <location>
        <begin position="1094"/>
        <end position="1105"/>
    </location>
</feature>
<feature type="compositionally biased region" description="Polar residues" evidence="7">
    <location>
        <begin position="407"/>
        <end position="427"/>
    </location>
</feature>
<dbReference type="GO" id="GO:0007030">
    <property type="term" value="P:Golgi organization"/>
    <property type="evidence" value="ECO:0007669"/>
    <property type="project" value="TreeGrafter"/>
</dbReference>
<feature type="compositionally biased region" description="Low complexity" evidence="7">
    <location>
        <begin position="1313"/>
        <end position="1324"/>
    </location>
</feature>
<evidence type="ECO:0000256" key="5">
    <source>
        <dbReference type="ARBA" id="ARBA00022892"/>
    </source>
</evidence>
<dbReference type="PANTHER" id="PTHR13402:SF6">
    <property type="entry name" value="SECRETORY 16, ISOFORM I"/>
    <property type="match status" value="1"/>
</dbReference>
<evidence type="ECO:0000256" key="1">
    <source>
        <dbReference type="ARBA" id="ARBA00004240"/>
    </source>
</evidence>
<feature type="region of interest" description="Disordered" evidence="7">
    <location>
        <begin position="1019"/>
        <end position="1121"/>
    </location>
</feature>
<keyword evidence="3 6" id="KW-0813">Transport</keyword>
<keyword evidence="10" id="KW-1185">Reference proteome</keyword>
<dbReference type="InterPro" id="IPR024298">
    <property type="entry name" value="Sec16_Sec23-bd"/>
</dbReference>
<dbReference type="Pfam" id="PF12932">
    <property type="entry name" value="Sec16"/>
    <property type="match status" value="1"/>
</dbReference>
<dbReference type="RefSeq" id="XP_022154024.1">
    <property type="nucleotide sequence ID" value="XM_022298332.1"/>
</dbReference>
<evidence type="ECO:0000259" key="8">
    <source>
        <dbReference type="Pfam" id="PF12931"/>
    </source>
</evidence>
<keyword evidence="4 6" id="KW-0256">Endoplasmic reticulum</keyword>
<dbReference type="PANTHER" id="PTHR13402">
    <property type="entry name" value="RGPR-RELATED"/>
    <property type="match status" value="1"/>
</dbReference>
<organism evidence="10 12">
    <name type="scientific">Momordica charantia</name>
    <name type="common">Bitter gourd</name>
    <name type="synonym">Balsam pear</name>
    <dbReference type="NCBI Taxonomy" id="3673"/>
    <lineage>
        <taxon>Eukaryota</taxon>
        <taxon>Viridiplantae</taxon>
        <taxon>Streptophyta</taxon>
        <taxon>Embryophyta</taxon>
        <taxon>Tracheophyta</taxon>
        <taxon>Spermatophyta</taxon>
        <taxon>Magnoliopsida</taxon>
        <taxon>eudicotyledons</taxon>
        <taxon>Gunneridae</taxon>
        <taxon>Pentapetalae</taxon>
        <taxon>rosids</taxon>
        <taxon>fabids</taxon>
        <taxon>Cucurbitales</taxon>
        <taxon>Cucurbitaceae</taxon>
        <taxon>Momordiceae</taxon>
        <taxon>Momordica</taxon>
    </lineage>
</organism>
<feature type="compositionally biased region" description="Polar residues" evidence="7">
    <location>
        <begin position="1209"/>
        <end position="1218"/>
    </location>
</feature>
<feature type="domain" description="Sec16 central conserved" evidence="9">
    <location>
        <begin position="545"/>
        <end position="670"/>
    </location>
</feature>
<evidence type="ECO:0000256" key="7">
    <source>
        <dbReference type="SAM" id="MobiDB-lite"/>
    </source>
</evidence>
<keyword evidence="6" id="KW-0653">Protein transport</keyword>
<evidence type="ECO:0000256" key="6">
    <source>
        <dbReference type="RuleBase" id="RU364101"/>
    </source>
</evidence>
<evidence type="ECO:0000313" key="10">
    <source>
        <dbReference type="Proteomes" id="UP000504603"/>
    </source>
</evidence>
<evidence type="ECO:0000313" key="12">
    <source>
        <dbReference type="RefSeq" id="XP_022154025.1"/>
    </source>
</evidence>
<feature type="region of interest" description="Disordered" evidence="7">
    <location>
        <begin position="1293"/>
        <end position="1329"/>
    </location>
</feature>
<evidence type="ECO:0000259" key="9">
    <source>
        <dbReference type="Pfam" id="PF12932"/>
    </source>
</evidence>
<dbReference type="CDD" id="cd09233">
    <property type="entry name" value="ACE1-Sec16-like"/>
    <property type="match status" value="1"/>
</dbReference>
<sequence length="1425" mass="154156">MASNPPPFQVEDQTDEDFFDKLVEDEFVGPEDSGSKFFDGSDSDDAKAFANLSINDSDNTIKDSDGDRGHEAIGEKGAVEADPGALGAHAEVKASSLVSSNSVGCFSVLESGNDGVGSESTSDSFVCKSDESGGPAIKEVGWSSFHADSSQNWGQGFGSYSDFFNDLDNNDAGSLGVSSEDHLNGAASIKSSADENYANNSVNYVQYQNDHQVYEGSTDQIPAGQDLSSSQQWENLYPGWKYDSVTGQWCQVEGSAAAENVQGTFGTNLNSEWSDVSGTKTEVAYSQTAQPAVGTVTEASTTDIVSNFNQVSQGNTGYPEHMYFDPQYPGWYYDTIAQVWCSLESYNSSIKSTNEAHIQHNQNGYLSANSYNYSDSSMYSDNVQPNEYGSRGVHTQGLDDKLAGSYHNENQQSLTSWQTESVSSQAAPTFGGNQLLDRSSSPEFSARKDQQKSVNSFGTAPSYFQPSQGRNEVNGPASLNSFASTMDYGHQFHQENSKEHEHMPLSNDYYSNQKHVTDIQQSFHGGHQSSYASNIGRSSAGRPPHALVTFGFGGKLVVVKDSSSFGNSNYGNQGPVGGTISVMNLMEVVMGNTKANAINNDVGACNYFSALCQQSFPGPLVGGSVGNKELQKWIDERIVNCDSSGMDYSRKGEVLRLLLNLLKIGYQHYGKLRSPFGTDTMLRESDSPESAVANLFASAKKSSVEFNNYRALSHCLQILPSEGQMRATASEVQTLLVSGRKKEALQCAQEGQLWGPALVLASQLGDQFYIDTVKQMALKQLVPGSPLRTLCLLIAGQPAEVFSTDITSNINPLGGSMAQNSSQFSANSMLDDWEENLAVITANRTKDDELVIIHLGDSLWKERSEITAAHICYLVAEANFESYSDSARLCLIGADHWKFPRTYANPEAIQRTELYEYSKVLGNSQFILLPFQPYKLIYAYMLAEVGKVSDSLKYCQAVLKSLKTGRAPEVETWKQLLFSLDERIRAYQQGGYTANLAPGKLVGKLLNFFDSTAHRVVGGLPPPAPSTTSHGNVHGNEHFHESVGPRVSTSQSTMAMSSLMPSASMEPISEWTADSSKMTASNRSVSEPDFGRTPRQNHVSSSKESMSADGQGKTSDSRTSRFTRFGFGSQLLQKTVGLVLRPRPGRQAKLGEKNKFYYDEKLKRWVEEGVETPAEEPALPPPPTTATFQNGGIDYNLRSALKKEAPPSNDGNAEFSSPNPTPPESISGIPPIPPSSNQFSARGRMGVRSRYVDTFNQGNASSANLFQSPSPSIPSIKPKVAANAKFFVPSPALSAEPTEETIPECSPEDTTTNEHPSTSTTNESFHTPSATMPMQRFPSMGNISVKAAIKSSKALTVNSRRTASWSGGNFSDALSPPPKPVGVRPLGEALGMPPPSFVPTEPPSVHGPMNGGGGSMGDELHEVEL</sequence>
<feature type="region of interest" description="Disordered" evidence="7">
    <location>
        <begin position="1383"/>
        <end position="1425"/>
    </location>
</feature>
<keyword evidence="5 6" id="KW-0931">ER-Golgi transport</keyword>
<feature type="domain" description="Sec16 Sec23-binding" evidence="8">
    <location>
        <begin position="732"/>
        <end position="991"/>
    </location>
</feature>
<dbReference type="Proteomes" id="UP000504603">
    <property type="component" value="Unplaced"/>
</dbReference>
<dbReference type="GO" id="GO:0016192">
    <property type="term" value="P:vesicle-mediated transport"/>
    <property type="evidence" value="ECO:0007669"/>
    <property type="project" value="UniProtKB-KW"/>
</dbReference>
<dbReference type="GO" id="GO:0012507">
    <property type="term" value="C:ER to Golgi transport vesicle membrane"/>
    <property type="evidence" value="ECO:0007669"/>
    <property type="project" value="TreeGrafter"/>
</dbReference>
<dbReference type="GO" id="GO:0070971">
    <property type="term" value="C:endoplasmic reticulum exit site"/>
    <property type="evidence" value="ECO:0007669"/>
    <property type="project" value="TreeGrafter"/>
</dbReference>
<dbReference type="GO" id="GO:0070973">
    <property type="term" value="P:protein localization to endoplasmic reticulum exit site"/>
    <property type="evidence" value="ECO:0007669"/>
    <property type="project" value="TreeGrafter"/>
</dbReference>
<comment type="subcellular location">
    <subcellularLocation>
        <location evidence="1">Endoplasmic reticulum</location>
    </subcellularLocation>
    <subcellularLocation>
        <location evidence="6">Golgi apparatus membrane</location>
    </subcellularLocation>
</comment>
<evidence type="ECO:0000256" key="3">
    <source>
        <dbReference type="ARBA" id="ARBA00022448"/>
    </source>
</evidence>